<sequence>MLLIYLNKISDARPRVSGDSELMWPAGAVRGEERRVTGEGGYGGFCLVRREREKRKWDDGAVIRGARPSRRLVRLEVREESGGGCAAKWITNAEQSNELQSLISRGRRQGLFFLFPLDSELVDISGLELALYFRAEFNGIDDNGVIV</sequence>
<gene>
    <name evidence="1" type="ORF">HAX54_010224</name>
</gene>
<dbReference type="Proteomes" id="UP000823775">
    <property type="component" value="Unassembled WGS sequence"/>
</dbReference>
<name>A0ABS8RWL0_DATST</name>
<evidence type="ECO:0000313" key="2">
    <source>
        <dbReference type="Proteomes" id="UP000823775"/>
    </source>
</evidence>
<reference evidence="1 2" key="1">
    <citation type="journal article" date="2021" name="BMC Genomics">
        <title>Datura genome reveals duplications of psychoactive alkaloid biosynthetic genes and high mutation rate following tissue culture.</title>
        <authorList>
            <person name="Rajewski A."/>
            <person name="Carter-House D."/>
            <person name="Stajich J."/>
            <person name="Litt A."/>
        </authorList>
    </citation>
    <scope>NUCLEOTIDE SEQUENCE [LARGE SCALE GENOMIC DNA]</scope>
    <source>
        <strain evidence="1">AR-01</strain>
    </source>
</reference>
<accession>A0ABS8RWL0</accession>
<evidence type="ECO:0000313" key="1">
    <source>
        <dbReference type="EMBL" id="MCD7451210.1"/>
    </source>
</evidence>
<keyword evidence="2" id="KW-1185">Reference proteome</keyword>
<protein>
    <submittedName>
        <fullName evidence="1">Uncharacterized protein</fullName>
    </submittedName>
</protein>
<organism evidence="1 2">
    <name type="scientific">Datura stramonium</name>
    <name type="common">Jimsonweed</name>
    <name type="synonym">Common thornapple</name>
    <dbReference type="NCBI Taxonomy" id="4076"/>
    <lineage>
        <taxon>Eukaryota</taxon>
        <taxon>Viridiplantae</taxon>
        <taxon>Streptophyta</taxon>
        <taxon>Embryophyta</taxon>
        <taxon>Tracheophyta</taxon>
        <taxon>Spermatophyta</taxon>
        <taxon>Magnoliopsida</taxon>
        <taxon>eudicotyledons</taxon>
        <taxon>Gunneridae</taxon>
        <taxon>Pentapetalae</taxon>
        <taxon>asterids</taxon>
        <taxon>lamiids</taxon>
        <taxon>Solanales</taxon>
        <taxon>Solanaceae</taxon>
        <taxon>Solanoideae</taxon>
        <taxon>Datureae</taxon>
        <taxon>Datura</taxon>
    </lineage>
</organism>
<dbReference type="EMBL" id="JACEIK010000156">
    <property type="protein sequence ID" value="MCD7451210.1"/>
    <property type="molecule type" value="Genomic_DNA"/>
</dbReference>
<comment type="caution">
    <text evidence="1">The sequence shown here is derived from an EMBL/GenBank/DDBJ whole genome shotgun (WGS) entry which is preliminary data.</text>
</comment>
<proteinExistence type="predicted"/>